<dbReference type="InterPro" id="IPR006683">
    <property type="entry name" value="Thioestr_dom"/>
</dbReference>
<evidence type="ECO:0000259" key="8">
    <source>
        <dbReference type="Pfam" id="PF03061"/>
    </source>
</evidence>
<gene>
    <name evidence="9" type="ORF">WG68_12885</name>
</gene>
<dbReference type="OrthoDB" id="9813158at2"/>
<protein>
    <recommendedName>
        <fullName evidence="6">Medium/long-chain acyl-CoA thioesterase YigI</fullName>
        <ecNumber evidence="5">3.1.2.20</ecNumber>
    </recommendedName>
</protein>
<dbReference type="GO" id="GO:0047617">
    <property type="term" value="F:fatty acyl-CoA hydrolase activity"/>
    <property type="evidence" value="ECO:0007669"/>
    <property type="project" value="UniProtKB-EC"/>
</dbReference>
<dbReference type="STRING" id="336831.WG68_12885"/>
<accession>A0A0M2V307</accession>
<reference evidence="9 10" key="1">
    <citation type="submission" date="2015-03" db="EMBL/GenBank/DDBJ databases">
        <title>Draft genome sequences of two protease-producing strains of Arsukibacterium isolated from two cold and alkaline environments.</title>
        <authorList>
            <person name="Lylloff J.E."/>
            <person name="Skov L.B."/>
            <person name="Jepsen M."/>
            <person name="Hallin P.F."/>
            <person name="Sorensen S.J."/>
            <person name="Stougaard P."/>
            <person name="Glaring M.A."/>
        </authorList>
    </citation>
    <scope>NUCLEOTIDE SEQUENCE [LARGE SCALE GENOMIC DNA]</scope>
    <source>
        <strain evidence="9 10">GCM72</strain>
    </source>
</reference>
<dbReference type="PANTHER" id="PTHR43240">
    <property type="entry name" value="1,4-DIHYDROXY-2-NAPHTHOYL-COA THIOESTERASE 1"/>
    <property type="match status" value="1"/>
</dbReference>
<evidence type="ECO:0000256" key="1">
    <source>
        <dbReference type="ARBA" id="ARBA00022801"/>
    </source>
</evidence>
<dbReference type="InterPro" id="IPR003736">
    <property type="entry name" value="PAAI_dom"/>
</dbReference>
<dbReference type="EMBL" id="LAHO01000012">
    <property type="protein sequence ID" value="KKO45026.1"/>
    <property type="molecule type" value="Genomic_DNA"/>
</dbReference>
<evidence type="ECO:0000313" key="10">
    <source>
        <dbReference type="Proteomes" id="UP000034228"/>
    </source>
</evidence>
<dbReference type="NCBIfam" id="TIGR00369">
    <property type="entry name" value="unchar_dom_1"/>
    <property type="match status" value="1"/>
</dbReference>
<dbReference type="NCBIfam" id="NF008675">
    <property type="entry name" value="PRK11688.1"/>
    <property type="match status" value="1"/>
</dbReference>
<name>A0A0M2V307_9GAMM</name>
<dbReference type="AlphaFoldDB" id="A0A0M2V307"/>
<evidence type="ECO:0000256" key="6">
    <source>
        <dbReference type="ARBA" id="ARBA00040062"/>
    </source>
</evidence>
<evidence type="ECO:0000256" key="2">
    <source>
        <dbReference type="ARBA" id="ARBA00035880"/>
    </source>
</evidence>
<proteinExistence type="inferred from homology"/>
<sequence>MAQSAEQLLPYIAATFDQMPFNRLLGLQVSRFADDEVEVRLPWAAQLVGNPIQQILHGGVIATVLDVAGGMMAVASALGRFSEIEQSELVQRFGKMSTIDIRTDYLRPGRGSEFIATARVIRSGNKVAVCRMELHNEQGVHIALGTGTYLVG</sequence>
<keyword evidence="10" id="KW-1185">Reference proteome</keyword>
<feature type="domain" description="Thioesterase" evidence="8">
    <location>
        <begin position="54"/>
        <end position="140"/>
    </location>
</feature>
<evidence type="ECO:0000256" key="3">
    <source>
        <dbReference type="ARBA" id="ARBA00036002"/>
    </source>
</evidence>
<dbReference type="Proteomes" id="UP000034228">
    <property type="component" value="Unassembled WGS sequence"/>
</dbReference>
<dbReference type="CDD" id="cd03443">
    <property type="entry name" value="PaaI_thioesterase"/>
    <property type="match status" value="1"/>
</dbReference>
<dbReference type="SUPFAM" id="SSF54637">
    <property type="entry name" value="Thioesterase/thiol ester dehydrase-isomerase"/>
    <property type="match status" value="1"/>
</dbReference>
<comment type="similarity">
    <text evidence="4">Belongs to the YigI thioesterase family.</text>
</comment>
<comment type="catalytic activity">
    <reaction evidence="2">
        <text>a fatty acyl-CoA + H2O = a fatty acid + CoA + H(+)</text>
        <dbReference type="Rhea" id="RHEA:16781"/>
        <dbReference type="ChEBI" id="CHEBI:15377"/>
        <dbReference type="ChEBI" id="CHEBI:15378"/>
        <dbReference type="ChEBI" id="CHEBI:28868"/>
        <dbReference type="ChEBI" id="CHEBI:57287"/>
        <dbReference type="ChEBI" id="CHEBI:77636"/>
        <dbReference type="EC" id="3.1.2.20"/>
    </reaction>
</comment>
<organism evidence="9 10">
    <name type="scientific">Arsukibacterium ikkense</name>
    <dbReference type="NCBI Taxonomy" id="336831"/>
    <lineage>
        <taxon>Bacteria</taxon>
        <taxon>Pseudomonadati</taxon>
        <taxon>Pseudomonadota</taxon>
        <taxon>Gammaproteobacteria</taxon>
        <taxon>Chromatiales</taxon>
        <taxon>Chromatiaceae</taxon>
        <taxon>Arsukibacterium</taxon>
    </lineage>
</organism>
<dbReference type="Pfam" id="PF03061">
    <property type="entry name" value="4HBT"/>
    <property type="match status" value="1"/>
</dbReference>
<evidence type="ECO:0000256" key="4">
    <source>
        <dbReference type="ARBA" id="ARBA00038381"/>
    </source>
</evidence>
<keyword evidence="1" id="KW-0378">Hydrolase</keyword>
<dbReference type="InterPro" id="IPR029069">
    <property type="entry name" value="HotDog_dom_sf"/>
</dbReference>
<evidence type="ECO:0000313" key="9">
    <source>
        <dbReference type="EMBL" id="KKO45026.1"/>
    </source>
</evidence>
<comment type="catalytic activity">
    <reaction evidence="3">
        <text>a long-chain fatty acyl-CoA + H2O = a long-chain fatty acid + CoA + H(+)</text>
        <dbReference type="Rhea" id="RHEA:67680"/>
        <dbReference type="ChEBI" id="CHEBI:15377"/>
        <dbReference type="ChEBI" id="CHEBI:15378"/>
        <dbReference type="ChEBI" id="CHEBI:57287"/>
        <dbReference type="ChEBI" id="CHEBI:57560"/>
        <dbReference type="ChEBI" id="CHEBI:83139"/>
    </reaction>
</comment>
<dbReference type="Gene3D" id="3.10.129.10">
    <property type="entry name" value="Hotdog Thioesterase"/>
    <property type="match status" value="1"/>
</dbReference>
<dbReference type="RefSeq" id="WP_046558107.1">
    <property type="nucleotide sequence ID" value="NZ_LAHO01000012.1"/>
</dbReference>
<comment type="caution">
    <text evidence="9">The sequence shown here is derived from an EMBL/GenBank/DDBJ whole genome shotgun (WGS) entry which is preliminary data.</text>
</comment>
<comment type="catalytic activity">
    <reaction evidence="7">
        <text>a medium-chain fatty acyl-CoA + H2O = a medium-chain fatty acid + CoA + H(+)</text>
        <dbReference type="Rhea" id="RHEA:68184"/>
        <dbReference type="ChEBI" id="CHEBI:15377"/>
        <dbReference type="ChEBI" id="CHEBI:15378"/>
        <dbReference type="ChEBI" id="CHEBI:57287"/>
        <dbReference type="ChEBI" id="CHEBI:59558"/>
        <dbReference type="ChEBI" id="CHEBI:90546"/>
    </reaction>
</comment>
<evidence type="ECO:0000256" key="5">
    <source>
        <dbReference type="ARBA" id="ARBA00038894"/>
    </source>
</evidence>
<dbReference type="PATRIC" id="fig|336831.14.peg.1807"/>
<evidence type="ECO:0000256" key="7">
    <source>
        <dbReference type="ARBA" id="ARBA00048062"/>
    </source>
</evidence>
<dbReference type="EC" id="3.1.2.20" evidence="5"/>
<dbReference type="PANTHER" id="PTHR43240:SF20">
    <property type="entry name" value="MEDIUM_LONG-CHAIN ACYL-COA THIOESTERASE YIGI"/>
    <property type="match status" value="1"/>
</dbReference>